<keyword evidence="3" id="KW-1185">Reference proteome</keyword>
<evidence type="ECO:0000313" key="2">
    <source>
        <dbReference type="EMBL" id="AUH74210.1"/>
    </source>
</evidence>
<evidence type="ECO:0000313" key="3">
    <source>
        <dbReference type="Proteomes" id="UP000234343"/>
    </source>
</evidence>
<dbReference type="InterPro" id="IPR025337">
    <property type="entry name" value="Questin_oxidase-like"/>
</dbReference>
<dbReference type="PANTHER" id="PTHR35870:SF1">
    <property type="entry name" value="PROTEIN, PUTATIVE (AFU_ORTHOLOGUE AFUA_5G03330)-RELATED"/>
    <property type="match status" value="1"/>
</dbReference>
<dbReference type="GO" id="GO:0016491">
    <property type="term" value="F:oxidoreductase activity"/>
    <property type="evidence" value="ECO:0007669"/>
    <property type="project" value="UniProtKB-KW"/>
</dbReference>
<dbReference type="Proteomes" id="UP000234343">
    <property type="component" value="Plasmid pLA01-117_113k"/>
</dbReference>
<organism evidence="2 3">
    <name type="scientific">Legionella sainthelensi</name>
    <dbReference type="NCBI Taxonomy" id="28087"/>
    <lineage>
        <taxon>Bacteria</taxon>
        <taxon>Pseudomonadati</taxon>
        <taxon>Pseudomonadota</taxon>
        <taxon>Gammaproteobacteria</taxon>
        <taxon>Legionellales</taxon>
        <taxon>Legionellaceae</taxon>
        <taxon>Legionella</taxon>
    </lineage>
</organism>
<name>A0A2H5FRR7_9GAMM</name>
<dbReference type="PANTHER" id="PTHR35870">
    <property type="entry name" value="PROTEIN, PUTATIVE (AFU_ORTHOLOGUE AFUA_5G03330)-RELATED"/>
    <property type="match status" value="1"/>
</dbReference>
<dbReference type="EMBL" id="CP025493">
    <property type="protein sequence ID" value="AUH74210.1"/>
    <property type="molecule type" value="Genomic_DNA"/>
</dbReference>
<accession>A0A2H5FRR7</accession>
<dbReference type="Pfam" id="PF14027">
    <property type="entry name" value="Questin_oxidase"/>
    <property type="match status" value="1"/>
</dbReference>
<geneLocation type="plasmid" evidence="3">
    <name>pLA01-117_113k</name>
</geneLocation>
<reference evidence="2 3" key="1">
    <citation type="submission" date="2017-12" db="EMBL/GenBank/DDBJ databases">
        <title>Legionella sainthelensi LA01-117, whole genome sequence of a clinical isolate from New Zealand.</title>
        <authorList>
            <person name="Cree S.L."/>
            <person name="Slow S."/>
            <person name="Kennedy M.A."/>
            <person name="Murdoch D.R."/>
            <person name="Biggs P.J."/>
            <person name="Anderson T."/>
        </authorList>
    </citation>
    <scope>NUCLEOTIDE SEQUENCE [LARGE SCALE GENOMIC DNA]</scope>
    <source>
        <strain evidence="2 3">LA01-117</strain>
        <plasmid evidence="3">pLA01-117_113k</plasmid>
    </source>
</reference>
<dbReference type="AlphaFoldDB" id="A0A2H5FRR7"/>
<proteinExistence type="predicted"/>
<protein>
    <submittedName>
        <fullName evidence="2">Uncharacterized protein</fullName>
    </submittedName>
</protein>
<evidence type="ECO:0000256" key="1">
    <source>
        <dbReference type="ARBA" id="ARBA00023002"/>
    </source>
</evidence>
<dbReference type="KEGG" id="lsh:CAB17_19895"/>
<keyword evidence="1" id="KW-0560">Oxidoreductase</keyword>
<keyword evidence="2" id="KW-0614">Plasmid</keyword>
<sequence>MTESLDGPRGLRTRASELQILAAVLHAGSHRPGKETMLDFFLMHTLTSSLFLHCYVELLAPCYAASLLRGKFVADMVYYIAHGRPYLNLEQFESYPKLLSWEQIISKAIASEDDHVPKAVRALIHASRYDQTPSFPLQIYQAMASLTVEDNLYWSVDPIGFDEAWRNNKKKKQLANTRIIHG</sequence>
<gene>
    <name evidence="2" type="ORF">CAB17_19895</name>
</gene>